<accession>A0A8H7AL51</accession>
<keyword evidence="2" id="KW-1185">Reference proteome</keyword>
<dbReference type="EMBL" id="JAACFV010000023">
    <property type="protein sequence ID" value="KAF7511140.1"/>
    <property type="molecule type" value="Genomic_DNA"/>
</dbReference>
<dbReference type="AlphaFoldDB" id="A0A8H7AL51"/>
<sequence>MKEEVLIYNKKIRILLPYYDSLRPAELVASCSLIHSRRTNSETMALTKGVEVQKKSLEIGLDALLYYIRCLFINRKQIHNSSDLMILLFYSL</sequence>
<evidence type="ECO:0000313" key="1">
    <source>
        <dbReference type="EMBL" id="KAF7511140.1"/>
    </source>
</evidence>
<proteinExistence type="predicted"/>
<protein>
    <submittedName>
        <fullName evidence="1">Uncharacterized protein</fullName>
    </submittedName>
</protein>
<evidence type="ECO:0000313" key="2">
    <source>
        <dbReference type="Proteomes" id="UP000606974"/>
    </source>
</evidence>
<dbReference type="Proteomes" id="UP000606974">
    <property type="component" value="Unassembled WGS sequence"/>
</dbReference>
<organism evidence="1 2">
    <name type="scientific">Endocarpon pusillum</name>
    <dbReference type="NCBI Taxonomy" id="364733"/>
    <lineage>
        <taxon>Eukaryota</taxon>
        <taxon>Fungi</taxon>
        <taxon>Dikarya</taxon>
        <taxon>Ascomycota</taxon>
        <taxon>Pezizomycotina</taxon>
        <taxon>Eurotiomycetes</taxon>
        <taxon>Chaetothyriomycetidae</taxon>
        <taxon>Verrucariales</taxon>
        <taxon>Verrucariaceae</taxon>
        <taxon>Endocarpon</taxon>
    </lineage>
</organism>
<reference evidence="1" key="1">
    <citation type="submission" date="2020-02" db="EMBL/GenBank/DDBJ databases">
        <authorList>
            <person name="Palmer J.M."/>
        </authorList>
    </citation>
    <scope>NUCLEOTIDE SEQUENCE</scope>
    <source>
        <strain evidence="1">EPUS1.4</strain>
        <tissue evidence="1">Thallus</tissue>
    </source>
</reference>
<comment type="caution">
    <text evidence="1">The sequence shown here is derived from an EMBL/GenBank/DDBJ whole genome shotgun (WGS) entry which is preliminary data.</text>
</comment>
<gene>
    <name evidence="1" type="ORF">GJ744_005371</name>
</gene>
<name>A0A8H7AL51_9EURO</name>